<keyword evidence="3 7" id="KW-0479">Metal-binding</keyword>
<dbReference type="KEGG" id="sbk:SHEWBE_4384"/>
<dbReference type="PIRSF" id="PIRSF037215">
    <property type="entry name" value="Peptidase_M20B"/>
    <property type="match status" value="1"/>
</dbReference>
<comment type="function">
    <text evidence="7">Cleaves the N-terminal amino acid of tripeptides.</text>
</comment>
<feature type="active site" description="Proton acceptor" evidence="7 8">
    <location>
        <position position="182"/>
    </location>
</feature>
<feature type="binding site" evidence="7 9">
    <location>
        <position position="148"/>
    </location>
    <ligand>
        <name>Zn(2+)</name>
        <dbReference type="ChEBI" id="CHEBI:29105"/>
        <label>1</label>
    </ligand>
</feature>
<feature type="binding site" evidence="7 9">
    <location>
        <position position="183"/>
    </location>
    <ligand>
        <name>Zn(2+)</name>
        <dbReference type="ChEBI" id="CHEBI:29105"/>
        <label>2</label>
    </ligand>
</feature>
<dbReference type="GO" id="GO:0008237">
    <property type="term" value="F:metallopeptidase activity"/>
    <property type="evidence" value="ECO:0007669"/>
    <property type="project" value="UniProtKB-KW"/>
</dbReference>
<evidence type="ECO:0000313" key="12">
    <source>
        <dbReference type="Proteomes" id="UP000250123"/>
    </source>
</evidence>
<proteinExistence type="inferred from homology"/>
<keyword evidence="7" id="KW-0031">Aminopeptidase</keyword>
<dbReference type="AlphaFoldDB" id="A0A330MA84"/>
<dbReference type="Proteomes" id="UP000250123">
    <property type="component" value="Chromosome SHEWBE"/>
</dbReference>
<protein>
    <recommendedName>
        <fullName evidence="7">Peptidase T</fullName>
        <ecNumber evidence="7">3.4.11.4</ecNumber>
    </recommendedName>
    <alternativeName>
        <fullName evidence="7">Aminotripeptidase</fullName>
        <shortName evidence="7">Tripeptidase</shortName>
    </alternativeName>
    <alternativeName>
        <fullName evidence="7">Tripeptide aminopeptidase</fullName>
    </alternativeName>
</protein>
<feature type="domain" description="Peptidase M20 dimerisation" evidence="10">
    <location>
        <begin position="215"/>
        <end position="308"/>
    </location>
</feature>
<dbReference type="PANTHER" id="PTHR42994:SF1">
    <property type="entry name" value="PEPTIDASE T"/>
    <property type="match status" value="1"/>
</dbReference>
<dbReference type="Gene3D" id="3.40.630.10">
    <property type="entry name" value="Zn peptidases"/>
    <property type="match status" value="1"/>
</dbReference>
<evidence type="ECO:0000256" key="3">
    <source>
        <dbReference type="ARBA" id="ARBA00022723"/>
    </source>
</evidence>
<evidence type="ECO:0000256" key="2">
    <source>
        <dbReference type="ARBA" id="ARBA00022670"/>
    </source>
</evidence>
<dbReference type="InterPro" id="IPR001261">
    <property type="entry name" value="ArgE/DapE_CS"/>
</dbReference>
<feature type="active site" evidence="7 8">
    <location>
        <position position="89"/>
    </location>
</feature>
<sequence>MTSTVINSSVRQVLLTRFLEYIKFDTQSDSKKLECPSTPSQFEFARYLKSELESLGFHRVELSDLGYLTACVPANVEGIPCIGFIAHLDTAPDFNGANITPQIITHYDGSDIFLGEVGILTSEQFPSLLSYKGKTLITTDGTSLLGGDDKAGIAEIISALHYLNEHPEIPHGEIRLCFTPDEEIGRGADKFDVKAFGAQWAYTVDGGGLGELEFENFNAATAVITAKGNNCHPGSAYEVMVNAQTMAARFHAKMPLHDTPEGSKDYDGFFHLINMQGQTEEAELTYLIRDFDEELFEKRKKWLADRVASFNGDLVLGSLDIEITDSYYNMKQQILPHPHIIDIAKQAMTNQGVTPIIKPIRGGTDGSRLSYMGLPCPNIFTGGHNFHGKHEYICLESMEAAVEVIIDICQITAKKYQNQ</sequence>
<dbReference type="NCBIfam" id="TIGR01882">
    <property type="entry name" value="peptidase-T"/>
    <property type="match status" value="1"/>
</dbReference>
<reference evidence="12" key="1">
    <citation type="submission" date="2018-06" db="EMBL/GenBank/DDBJ databases">
        <authorList>
            <person name="Cea G.-C."/>
            <person name="William W."/>
        </authorList>
    </citation>
    <scope>NUCLEOTIDE SEQUENCE [LARGE SCALE GENOMIC DNA]</scope>
    <source>
        <strain evidence="12">DB21MT-2</strain>
    </source>
</reference>
<dbReference type="InterPro" id="IPR036264">
    <property type="entry name" value="Bact_exopeptidase_dim_dom"/>
</dbReference>
<keyword evidence="6 7" id="KW-0482">Metalloprotease</keyword>
<accession>A0A330MA84</accession>
<evidence type="ECO:0000259" key="10">
    <source>
        <dbReference type="Pfam" id="PF07687"/>
    </source>
</evidence>
<gene>
    <name evidence="7 11" type="primary">pepT</name>
    <name evidence="11" type="ORF">SHEWBE_4384</name>
</gene>
<dbReference type="SUPFAM" id="SSF53187">
    <property type="entry name" value="Zn-dependent exopeptidases"/>
    <property type="match status" value="1"/>
</dbReference>
<dbReference type="GO" id="GO:0043171">
    <property type="term" value="P:peptide catabolic process"/>
    <property type="evidence" value="ECO:0007669"/>
    <property type="project" value="UniProtKB-UniRule"/>
</dbReference>
<dbReference type="GO" id="GO:0006508">
    <property type="term" value="P:proteolysis"/>
    <property type="evidence" value="ECO:0007669"/>
    <property type="project" value="UniProtKB-UniRule"/>
</dbReference>
<dbReference type="Pfam" id="PF01546">
    <property type="entry name" value="Peptidase_M20"/>
    <property type="match status" value="1"/>
</dbReference>
<dbReference type="EC" id="3.4.11.4" evidence="7"/>
<evidence type="ECO:0000256" key="5">
    <source>
        <dbReference type="ARBA" id="ARBA00022833"/>
    </source>
</evidence>
<evidence type="ECO:0000313" key="11">
    <source>
        <dbReference type="EMBL" id="SQH78344.1"/>
    </source>
</evidence>
<dbReference type="PROSITE" id="PS00758">
    <property type="entry name" value="ARGE_DAPE_CPG2_1"/>
    <property type="match status" value="1"/>
</dbReference>
<dbReference type="CDD" id="cd03892">
    <property type="entry name" value="M20_peptT"/>
    <property type="match status" value="1"/>
</dbReference>
<feature type="binding site" evidence="7 9">
    <location>
        <position position="205"/>
    </location>
    <ligand>
        <name>Zn(2+)</name>
        <dbReference type="ChEBI" id="CHEBI:29105"/>
        <label>1</label>
    </ligand>
</feature>
<dbReference type="InterPro" id="IPR010161">
    <property type="entry name" value="Peptidase_M20B"/>
</dbReference>
<keyword evidence="5 7" id="KW-0862">Zinc</keyword>
<comment type="subcellular location">
    <subcellularLocation>
        <location evidence="7">Cytoplasm</location>
    </subcellularLocation>
</comment>
<feature type="binding site" evidence="7 9">
    <location>
        <position position="148"/>
    </location>
    <ligand>
        <name>Zn(2+)</name>
        <dbReference type="ChEBI" id="CHEBI:29105"/>
        <label>2</label>
    </ligand>
</feature>
<dbReference type="SUPFAM" id="SSF55031">
    <property type="entry name" value="Bacterial exopeptidase dimerisation domain"/>
    <property type="match status" value="1"/>
</dbReference>
<dbReference type="NCBIfam" id="NF009920">
    <property type="entry name" value="PRK13381.1"/>
    <property type="match status" value="1"/>
</dbReference>
<dbReference type="HAMAP" id="MF_00550">
    <property type="entry name" value="Aminopeptidase_M20"/>
    <property type="match status" value="1"/>
</dbReference>
<dbReference type="GO" id="GO:0005829">
    <property type="term" value="C:cytosol"/>
    <property type="evidence" value="ECO:0007669"/>
    <property type="project" value="TreeGrafter"/>
</dbReference>
<dbReference type="GO" id="GO:0045148">
    <property type="term" value="F:tripeptide aminopeptidase activity"/>
    <property type="evidence" value="ECO:0007669"/>
    <property type="project" value="UniProtKB-UniRule"/>
</dbReference>
<evidence type="ECO:0000256" key="9">
    <source>
        <dbReference type="PIRSR" id="PIRSR037215-2"/>
    </source>
</evidence>
<dbReference type="GO" id="GO:0008270">
    <property type="term" value="F:zinc ion binding"/>
    <property type="evidence" value="ECO:0007669"/>
    <property type="project" value="UniProtKB-UniRule"/>
</dbReference>
<dbReference type="Gene3D" id="3.30.70.360">
    <property type="match status" value="1"/>
</dbReference>
<feature type="binding site" evidence="7 9">
    <location>
        <position position="87"/>
    </location>
    <ligand>
        <name>Zn(2+)</name>
        <dbReference type="ChEBI" id="CHEBI:29105"/>
        <label>1</label>
    </ligand>
</feature>
<evidence type="ECO:0000256" key="6">
    <source>
        <dbReference type="ARBA" id="ARBA00023049"/>
    </source>
</evidence>
<comment type="cofactor">
    <cofactor evidence="7 9">
        <name>Zn(2+)</name>
        <dbReference type="ChEBI" id="CHEBI:29105"/>
    </cofactor>
    <text evidence="7 9">Binds 2 Zn(2+) ions per subunit.</text>
</comment>
<evidence type="ECO:0000256" key="1">
    <source>
        <dbReference type="ARBA" id="ARBA00009692"/>
    </source>
</evidence>
<dbReference type="EMBL" id="LS483452">
    <property type="protein sequence ID" value="SQH78344.1"/>
    <property type="molecule type" value="Genomic_DNA"/>
</dbReference>
<dbReference type="PANTHER" id="PTHR42994">
    <property type="entry name" value="PEPTIDASE T"/>
    <property type="match status" value="1"/>
</dbReference>
<keyword evidence="7" id="KW-0963">Cytoplasm</keyword>
<evidence type="ECO:0000256" key="8">
    <source>
        <dbReference type="PIRSR" id="PIRSR037215-1"/>
    </source>
</evidence>
<dbReference type="Pfam" id="PF07687">
    <property type="entry name" value="M20_dimer"/>
    <property type="match status" value="1"/>
</dbReference>
<evidence type="ECO:0000256" key="4">
    <source>
        <dbReference type="ARBA" id="ARBA00022801"/>
    </source>
</evidence>
<keyword evidence="2 7" id="KW-0645">Protease</keyword>
<dbReference type="InterPro" id="IPR011650">
    <property type="entry name" value="Peptidase_M20_dimer"/>
</dbReference>
<comment type="catalytic activity">
    <reaction evidence="7">
        <text>Release of the N-terminal residue from a tripeptide.</text>
        <dbReference type="EC" id="3.4.11.4"/>
    </reaction>
</comment>
<dbReference type="NCBIfam" id="NF003976">
    <property type="entry name" value="PRK05469.1"/>
    <property type="match status" value="1"/>
</dbReference>
<comment type="similarity">
    <text evidence="1 7">Belongs to the peptidase M20B family.</text>
</comment>
<evidence type="ECO:0000256" key="7">
    <source>
        <dbReference type="HAMAP-Rule" id="MF_00550"/>
    </source>
</evidence>
<name>A0A330MA84_9GAMM</name>
<keyword evidence="4 7" id="KW-0378">Hydrolase</keyword>
<feature type="binding site" evidence="7 9">
    <location>
        <position position="387"/>
    </location>
    <ligand>
        <name>Zn(2+)</name>
        <dbReference type="ChEBI" id="CHEBI:29105"/>
        <label>2</label>
    </ligand>
</feature>
<organism evidence="11 12">
    <name type="scientific">Shewanella benthica</name>
    <dbReference type="NCBI Taxonomy" id="43661"/>
    <lineage>
        <taxon>Bacteria</taxon>
        <taxon>Pseudomonadati</taxon>
        <taxon>Pseudomonadota</taxon>
        <taxon>Gammaproteobacteria</taxon>
        <taxon>Alteromonadales</taxon>
        <taxon>Shewanellaceae</taxon>
        <taxon>Shewanella</taxon>
    </lineage>
</organism>
<dbReference type="InterPro" id="IPR002933">
    <property type="entry name" value="Peptidase_M20"/>
</dbReference>